<feature type="region of interest" description="Disordered" evidence="2">
    <location>
        <begin position="271"/>
        <end position="292"/>
    </location>
</feature>
<name>A0A9P1CSD8_9DINO</name>
<dbReference type="AlphaFoldDB" id="A0A9P1CSD8"/>
<accession>A0A9P1CSD8</accession>
<evidence type="ECO:0000256" key="1">
    <source>
        <dbReference type="SAM" id="Coils"/>
    </source>
</evidence>
<dbReference type="OrthoDB" id="439192at2759"/>
<evidence type="ECO:0000313" key="3">
    <source>
        <dbReference type="EMBL" id="CAI3996463.1"/>
    </source>
</evidence>
<dbReference type="SUPFAM" id="SSF53098">
    <property type="entry name" value="Ribonuclease H-like"/>
    <property type="match status" value="1"/>
</dbReference>
<dbReference type="InterPro" id="IPR036397">
    <property type="entry name" value="RNaseH_sf"/>
</dbReference>
<evidence type="ECO:0000313" key="6">
    <source>
        <dbReference type="Proteomes" id="UP001152797"/>
    </source>
</evidence>
<sequence>MESMKEMQKRMNDSKDEAGLVKGVETIRTGSPDLPVLAPWEAQQGPLILGDWLLLAEPIIADLSLTAGEWWRSTVKSAEEWYKLHMSLSPLERIKHPCQAPPEITMEKWQRVERRARNRAKEIGAVPPDPALQLKGLLKMSKKQLESKRELQFRVSLVRSGLGVDTTPNDVNVEQFAYHLLAEFEQLALTEKKPGTSSAAAKGEQPKLKSLEAEKSKAKKGEEETGRPRRQKVEGEEKSPSSSKAKEDEGSSEQASMKDFLEQTNKMLKSLTTSASATSSTTSSANEPRDEVVDRLQQQLNSLKLKVFKLSQVSFGKSQGLVDSGATHALRPLRPVEPFAGYKTVPVTLANGQQAQLRMTPGGVMVPERADAVSRRANFMVNFACEPKNQEANAGEDSGFTLARAWHQQGGEASALLEIDIKRGSHHDLSTEVGPYAALIRAALENKIHAIVGGPNCRSRSVLRHYKVPGQPNCPRPIRSWGGGEYGINGLSDTEKTMIEEDDILLWRMIFLAMVSNYINEARKDPRPVGFTLEQPASPKDYKPEVVSFWDTKEWSSLKKEFGWDETTFAQGQYGGSATKPTTFGGNLKLEVNNHKRMKKASEGVEIKSSKGLSRWAPGVMAMVAEALTTQVMQRNPMLRPLSWDEHIAHGHTPYRRDCAVCQQTMQQCHPHRKVPYPVGGVLSLDVAGPLVPAKDIGGLYARWMLVGTLTWAVPAESDKMKDPEVYPEDEEGKDEVQAKEGQEEAAGEKEDEEDPVDVWGEEDEVKEGGEEKKEEVSVPGGAPPEPPYLLPPPEKKEGEEDPKPGGFDIKIFRLGLAAAMITKTAREVTKTAMDFILKLRMDGFHIGRIRSDRGHEFSGVFRKWANSRGIVLTCTPGDDPRANGRVEDVLVRRRTWRQGVFEPTVETVKYLFPAPEEHGHWVQPEDEPPRVTKYVLRKAKEPITDQKWVAIEKEVADALTTTRRLREKTSVRKIEVEEKDSKNEEEAEREKSHQLKQRLGKMIEEEMKYMVEDDPDIAVEELKWVAKMKRMMEEPSEEDKILQTKVISTREVARSWKSWLEAIDAEVQSLLEEKEALKKITRKELEEIQKKAAQEGRTAEIIPSKLVFTIKSGPNGGKRKTRWVICGNYESKKDSEKTFSSGADAAAFRLSIWAASRHQWAGAVIDIKTSLLNALMDQGDQEAILIVRPPALFTEKGYMAPQSLPTLCISKRFNSCSWCHPVSESV</sequence>
<keyword evidence="6" id="KW-1185">Reference proteome</keyword>
<proteinExistence type="predicted"/>
<dbReference type="Gene3D" id="3.30.420.10">
    <property type="entry name" value="Ribonuclease H-like superfamily/Ribonuclease H"/>
    <property type="match status" value="1"/>
</dbReference>
<evidence type="ECO:0000313" key="4">
    <source>
        <dbReference type="EMBL" id="CAL1149838.1"/>
    </source>
</evidence>
<feature type="compositionally biased region" description="Pro residues" evidence="2">
    <location>
        <begin position="782"/>
        <end position="793"/>
    </location>
</feature>
<comment type="caution">
    <text evidence="3">The sequence shown here is derived from an EMBL/GenBank/DDBJ whole genome shotgun (WGS) entry which is preliminary data.</text>
</comment>
<keyword evidence="1" id="KW-0175">Coiled coil</keyword>
<organism evidence="3">
    <name type="scientific">Cladocopium goreaui</name>
    <dbReference type="NCBI Taxonomy" id="2562237"/>
    <lineage>
        <taxon>Eukaryota</taxon>
        <taxon>Sar</taxon>
        <taxon>Alveolata</taxon>
        <taxon>Dinophyceae</taxon>
        <taxon>Suessiales</taxon>
        <taxon>Symbiodiniaceae</taxon>
        <taxon>Cladocopium</taxon>
    </lineage>
</organism>
<reference evidence="3" key="1">
    <citation type="submission" date="2022-10" db="EMBL/GenBank/DDBJ databases">
        <authorList>
            <person name="Chen Y."/>
            <person name="Dougan E. K."/>
            <person name="Chan C."/>
            <person name="Rhodes N."/>
            <person name="Thang M."/>
        </authorList>
    </citation>
    <scope>NUCLEOTIDE SEQUENCE</scope>
</reference>
<evidence type="ECO:0000256" key="2">
    <source>
        <dbReference type="SAM" id="MobiDB-lite"/>
    </source>
</evidence>
<feature type="compositionally biased region" description="Acidic residues" evidence="2">
    <location>
        <begin position="750"/>
        <end position="766"/>
    </location>
</feature>
<reference evidence="4" key="2">
    <citation type="submission" date="2024-04" db="EMBL/GenBank/DDBJ databases">
        <authorList>
            <person name="Chen Y."/>
            <person name="Shah S."/>
            <person name="Dougan E. K."/>
            <person name="Thang M."/>
            <person name="Chan C."/>
        </authorList>
    </citation>
    <scope>NUCLEOTIDE SEQUENCE [LARGE SCALE GENOMIC DNA]</scope>
</reference>
<feature type="compositionally biased region" description="Low complexity" evidence="2">
    <location>
        <begin position="272"/>
        <end position="285"/>
    </location>
</feature>
<dbReference type="Proteomes" id="UP001152797">
    <property type="component" value="Unassembled WGS sequence"/>
</dbReference>
<feature type="compositionally biased region" description="Basic and acidic residues" evidence="2">
    <location>
        <begin position="204"/>
        <end position="249"/>
    </location>
</feature>
<dbReference type="EMBL" id="CAMXCT010002212">
    <property type="protein sequence ID" value="CAI3996463.1"/>
    <property type="molecule type" value="Genomic_DNA"/>
</dbReference>
<dbReference type="EMBL" id="CAMXCT030002212">
    <property type="protein sequence ID" value="CAL4783775.1"/>
    <property type="molecule type" value="Genomic_DNA"/>
</dbReference>
<dbReference type="InterPro" id="IPR012337">
    <property type="entry name" value="RNaseH-like_sf"/>
</dbReference>
<feature type="region of interest" description="Disordered" evidence="2">
    <location>
        <begin position="193"/>
        <end position="256"/>
    </location>
</feature>
<dbReference type="EMBL" id="CAMXCT020002212">
    <property type="protein sequence ID" value="CAL1149838.1"/>
    <property type="molecule type" value="Genomic_DNA"/>
</dbReference>
<feature type="compositionally biased region" description="Basic and acidic residues" evidence="2">
    <location>
        <begin position="767"/>
        <end position="777"/>
    </location>
</feature>
<feature type="compositionally biased region" description="Basic and acidic residues" evidence="2">
    <location>
        <begin position="794"/>
        <end position="804"/>
    </location>
</feature>
<feature type="compositionally biased region" description="Basic and acidic residues" evidence="2">
    <location>
        <begin position="735"/>
        <end position="749"/>
    </location>
</feature>
<dbReference type="GO" id="GO:0003676">
    <property type="term" value="F:nucleic acid binding"/>
    <property type="evidence" value="ECO:0007669"/>
    <property type="project" value="InterPro"/>
</dbReference>
<feature type="region of interest" description="Disordered" evidence="2">
    <location>
        <begin position="720"/>
        <end position="807"/>
    </location>
</feature>
<gene>
    <name evidence="3" type="ORF">C1SCF055_LOCUS22940</name>
</gene>
<evidence type="ECO:0000313" key="5">
    <source>
        <dbReference type="EMBL" id="CAL4783775.1"/>
    </source>
</evidence>
<protein>
    <submittedName>
        <fullName evidence="5">Copia protein</fullName>
    </submittedName>
</protein>
<feature type="coiled-coil region" evidence="1">
    <location>
        <begin position="1061"/>
        <end position="1092"/>
    </location>
</feature>